<dbReference type="EMBL" id="CYGY02000097">
    <property type="protein sequence ID" value="SIT51001.1"/>
    <property type="molecule type" value="Genomic_DNA"/>
</dbReference>
<gene>
    <name evidence="1" type="ORF">BN2476_970013</name>
</gene>
<keyword evidence="2" id="KW-1185">Reference proteome</keyword>
<accession>A0A1N7SUD9</accession>
<evidence type="ECO:0000313" key="1">
    <source>
        <dbReference type="EMBL" id="SIT51001.1"/>
    </source>
</evidence>
<reference evidence="1" key="1">
    <citation type="submission" date="2016-12" db="EMBL/GenBank/DDBJ databases">
        <authorList>
            <person name="Moulin L."/>
        </authorList>
    </citation>
    <scope>NUCLEOTIDE SEQUENCE [LARGE SCALE GENOMIC DNA]</scope>
    <source>
        <strain evidence="1">STM 7183</strain>
    </source>
</reference>
<proteinExistence type="predicted"/>
<dbReference type="AlphaFoldDB" id="A0A1N7SUD9"/>
<comment type="caution">
    <text evidence="1">The sequence shown here is derived from an EMBL/GenBank/DDBJ whole genome shotgun (WGS) entry which is preliminary data.</text>
</comment>
<dbReference type="Proteomes" id="UP000195569">
    <property type="component" value="Unassembled WGS sequence"/>
</dbReference>
<sequence>MNASYGGRGFGEIVAMVGRVKDLLQDMSA</sequence>
<protein>
    <submittedName>
        <fullName evidence="1">Uncharacterized protein</fullName>
    </submittedName>
</protein>
<name>A0A1N7SUD9_9BURK</name>
<evidence type="ECO:0000313" key="2">
    <source>
        <dbReference type="Proteomes" id="UP000195569"/>
    </source>
</evidence>
<organism evidence="1 2">
    <name type="scientific">Paraburkholderia piptadeniae</name>
    <dbReference type="NCBI Taxonomy" id="1701573"/>
    <lineage>
        <taxon>Bacteria</taxon>
        <taxon>Pseudomonadati</taxon>
        <taxon>Pseudomonadota</taxon>
        <taxon>Betaproteobacteria</taxon>
        <taxon>Burkholderiales</taxon>
        <taxon>Burkholderiaceae</taxon>
        <taxon>Paraburkholderia</taxon>
    </lineage>
</organism>